<dbReference type="EMBL" id="UGQC01000001">
    <property type="protein sequence ID" value="STY99541.1"/>
    <property type="molecule type" value="Genomic_DNA"/>
</dbReference>
<dbReference type="Pfam" id="PF01551">
    <property type="entry name" value="Peptidase_M23"/>
    <property type="match status" value="1"/>
</dbReference>
<dbReference type="SMART" id="SM00257">
    <property type="entry name" value="LysM"/>
    <property type="match status" value="1"/>
</dbReference>
<dbReference type="Gene3D" id="2.70.70.10">
    <property type="entry name" value="Glucose Permease (Domain IIA)"/>
    <property type="match status" value="1"/>
</dbReference>
<dbReference type="PROSITE" id="PS51782">
    <property type="entry name" value="LYSM"/>
    <property type="match status" value="1"/>
</dbReference>
<dbReference type="InterPro" id="IPR011055">
    <property type="entry name" value="Dup_hybrid_motif"/>
</dbReference>
<dbReference type="PANTHER" id="PTHR21666:SF270">
    <property type="entry name" value="MUREIN HYDROLASE ACTIVATOR ENVC"/>
    <property type="match status" value="1"/>
</dbReference>
<evidence type="ECO:0000313" key="2">
    <source>
        <dbReference type="EMBL" id="STY99541.1"/>
    </source>
</evidence>
<name>A0A378QFS9_MORLA</name>
<organism evidence="2 3">
    <name type="scientific">Moraxella lacunata</name>
    <dbReference type="NCBI Taxonomy" id="477"/>
    <lineage>
        <taxon>Bacteria</taxon>
        <taxon>Pseudomonadati</taxon>
        <taxon>Pseudomonadota</taxon>
        <taxon>Gammaproteobacteria</taxon>
        <taxon>Moraxellales</taxon>
        <taxon>Moraxellaceae</taxon>
        <taxon>Moraxella</taxon>
    </lineage>
</organism>
<evidence type="ECO:0000259" key="1">
    <source>
        <dbReference type="PROSITE" id="PS51782"/>
    </source>
</evidence>
<proteinExistence type="predicted"/>
<dbReference type="AlphaFoldDB" id="A0A378QFS9"/>
<dbReference type="InterPro" id="IPR016047">
    <property type="entry name" value="M23ase_b-sheet_dom"/>
</dbReference>
<dbReference type="InterPro" id="IPR036779">
    <property type="entry name" value="LysM_dom_sf"/>
</dbReference>
<protein>
    <submittedName>
        <fullName evidence="2">Murein hydrolase activator NlpD</fullName>
    </submittedName>
</protein>
<dbReference type="CDD" id="cd00118">
    <property type="entry name" value="LysM"/>
    <property type="match status" value="1"/>
</dbReference>
<dbReference type="SUPFAM" id="SSF51261">
    <property type="entry name" value="Duplicated hybrid motif"/>
    <property type="match status" value="1"/>
</dbReference>
<dbReference type="CDD" id="cd12797">
    <property type="entry name" value="M23_peptidase"/>
    <property type="match status" value="1"/>
</dbReference>
<dbReference type="InterPro" id="IPR018392">
    <property type="entry name" value="LysM"/>
</dbReference>
<dbReference type="Gene3D" id="3.10.350.10">
    <property type="entry name" value="LysM domain"/>
    <property type="match status" value="1"/>
</dbReference>
<feature type="domain" description="LysM" evidence="1">
    <location>
        <begin position="68"/>
        <end position="112"/>
    </location>
</feature>
<dbReference type="Proteomes" id="UP000254107">
    <property type="component" value="Unassembled WGS sequence"/>
</dbReference>
<sequence>MIESSYCTNAPSHALTGKSGFSNMSLGVVITLGLALSACANKPTYQQNNAQTTITPPVSSPARQGVPQRYQVQRGDTVSKIAARYGLNWREVSRINRLDSNHTIRVGQWLTLWHTSNPAQAGTTTTITQTPATATTPRVITVKNPMVGNVGVMKFDYPVGRNNKIVRHFGEISNINGINTKAEGMWFTGSNNDIVRATRSGTVVHADNTNTGGIITISHSDGFVSSYLHVKDVSVRKGQNIGVGDLIAKMKQQQNGATLLEFRIAKNGVYIDPVTVLK</sequence>
<dbReference type="GeneID" id="302269554"/>
<dbReference type="GO" id="GO:0004222">
    <property type="term" value="F:metalloendopeptidase activity"/>
    <property type="evidence" value="ECO:0007669"/>
    <property type="project" value="TreeGrafter"/>
</dbReference>
<keyword evidence="3" id="KW-1185">Reference proteome</keyword>
<accession>A0A378QFS9</accession>
<dbReference type="PANTHER" id="PTHR21666">
    <property type="entry name" value="PEPTIDASE-RELATED"/>
    <property type="match status" value="1"/>
</dbReference>
<dbReference type="RefSeq" id="WP_181879669.1">
    <property type="nucleotide sequence ID" value="NZ_UGQC01000001.1"/>
</dbReference>
<dbReference type="InterPro" id="IPR050570">
    <property type="entry name" value="Cell_wall_metabolism_enzyme"/>
</dbReference>
<keyword evidence="2" id="KW-0378">Hydrolase</keyword>
<reference evidence="2 3" key="1">
    <citation type="submission" date="2018-06" db="EMBL/GenBank/DDBJ databases">
        <authorList>
            <consortium name="Pathogen Informatics"/>
            <person name="Doyle S."/>
        </authorList>
    </citation>
    <scope>NUCLEOTIDE SEQUENCE [LARGE SCALE GENOMIC DNA]</scope>
    <source>
        <strain evidence="2 3">NCTC7911</strain>
    </source>
</reference>
<gene>
    <name evidence="2" type="primary">nlpD</name>
    <name evidence="2" type="ORF">NCTC7911_00917</name>
</gene>
<dbReference type="Pfam" id="PF01476">
    <property type="entry name" value="LysM"/>
    <property type="match status" value="1"/>
</dbReference>
<evidence type="ECO:0000313" key="3">
    <source>
        <dbReference type="Proteomes" id="UP000254107"/>
    </source>
</evidence>